<dbReference type="Pfam" id="PF02729">
    <property type="entry name" value="OTCace_N"/>
    <property type="match status" value="1"/>
</dbReference>
<gene>
    <name evidence="5" type="ORF">GGR10_000822</name>
</gene>
<dbReference type="InterPro" id="IPR002292">
    <property type="entry name" value="Orn/put_carbamltrans"/>
</dbReference>
<dbReference type="EMBL" id="JACJIR010000002">
    <property type="protein sequence ID" value="MBA9082981.1"/>
    <property type="molecule type" value="Genomic_DNA"/>
</dbReference>
<dbReference type="Gene3D" id="3.40.50.1370">
    <property type="entry name" value="Aspartate/ornithine carbamoyltransferase"/>
    <property type="match status" value="2"/>
</dbReference>
<dbReference type="InterPro" id="IPR006131">
    <property type="entry name" value="Asp_carbamoyltransf_Asp/Orn-bd"/>
</dbReference>
<evidence type="ECO:0000313" key="6">
    <source>
        <dbReference type="Proteomes" id="UP000548119"/>
    </source>
</evidence>
<feature type="domain" description="Aspartate/ornithine carbamoyltransferase Asp/Orn-binding" evidence="3">
    <location>
        <begin position="79"/>
        <end position="141"/>
    </location>
</feature>
<evidence type="ECO:0000313" key="5">
    <source>
        <dbReference type="EMBL" id="MBA9082981.1"/>
    </source>
</evidence>
<dbReference type="Pfam" id="PF00185">
    <property type="entry name" value="OTCace"/>
    <property type="match status" value="1"/>
</dbReference>
<dbReference type="InterPro" id="IPR036901">
    <property type="entry name" value="Asp/Orn_carbamoylTrfase_sf"/>
</dbReference>
<dbReference type="Proteomes" id="UP000548119">
    <property type="component" value="Unassembled WGS sequence"/>
</dbReference>
<evidence type="ECO:0000259" key="3">
    <source>
        <dbReference type="Pfam" id="PF00185"/>
    </source>
</evidence>
<dbReference type="EC" id="2.1.3.3" evidence="5"/>
<evidence type="ECO:0000259" key="4">
    <source>
        <dbReference type="Pfam" id="PF02729"/>
    </source>
</evidence>
<dbReference type="PANTHER" id="PTHR45753">
    <property type="entry name" value="ORNITHINE CARBAMOYLTRANSFERASE, MITOCHONDRIAL"/>
    <property type="match status" value="1"/>
</dbReference>
<protein>
    <submittedName>
        <fullName evidence="5">Ornithine carbamoyltransferase</fullName>
        <ecNumber evidence="5">2.1.3.3</ecNumber>
    </submittedName>
</protein>
<evidence type="ECO:0000256" key="2">
    <source>
        <dbReference type="ARBA" id="ARBA00022679"/>
    </source>
</evidence>
<name>A0ABR6E4B9_9HYPH</name>
<feature type="domain" description="Aspartate/ornithine carbamoyltransferase carbamoyl-P binding" evidence="4">
    <location>
        <begin position="5"/>
        <end position="72"/>
    </location>
</feature>
<keyword evidence="2 5" id="KW-0808">Transferase</keyword>
<dbReference type="GO" id="GO:0004585">
    <property type="term" value="F:ornithine carbamoyltransferase activity"/>
    <property type="evidence" value="ECO:0007669"/>
    <property type="project" value="UniProtKB-EC"/>
</dbReference>
<evidence type="ECO:0000256" key="1">
    <source>
        <dbReference type="ARBA" id="ARBA00003822"/>
    </source>
</evidence>
<dbReference type="InterPro" id="IPR006132">
    <property type="entry name" value="Asp/Orn_carbamoyltranf_P-bd"/>
</dbReference>
<sequence>MLTGSQMQLSHSKIIADTARVLSRFVDIITLRTTVHHRMLKLAQHVQIPVINAFTDDTHPCQILTDILTYEEHRGLISGKIFAWMGNGNNILHSLIKVTALFNFHLRIAIPKGSKPQTKHVEWSRKRGAHITLTNDPQKAVLAWCLHDAFFSTQ</sequence>
<dbReference type="SUPFAM" id="SSF53671">
    <property type="entry name" value="Aspartate/ornithine carbamoyltransferase"/>
    <property type="match status" value="1"/>
</dbReference>
<reference evidence="5 6" key="1">
    <citation type="submission" date="2020-08" db="EMBL/GenBank/DDBJ databases">
        <title>Genomic Encyclopedia of Type Strains, Phase IV (KMG-IV): sequencing the most valuable type-strain genomes for metagenomic binning, comparative biology and taxonomic classification.</title>
        <authorList>
            <person name="Goeker M."/>
        </authorList>
    </citation>
    <scope>NUCLEOTIDE SEQUENCE [LARGE SCALE GENOMIC DNA]</scope>
    <source>
        <strain evidence="5 6">DSM 21431</strain>
    </source>
</reference>
<accession>A0ABR6E4B9</accession>
<comment type="caution">
    <text evidence="5">The sequence shown here is derived from an EMBL/GenBank/DDBJ whole genome shotgun (WGS) entry which is preliminary data.</text>
</comment>
<dbReference type="PANTHER" id="PTHR45753:SF3">
    <property type="entry name" value="ORNITHINE TRANSCARBAMYLASE, MITOCHONDRIAL"/>
    <property type="match status" value="1"/>
</dbReference>
<comment type="function">
    <text evidence="1">Reversibly catalyzes the transfer of the carbamoyl group from carbamoyl phosphate (CP) to the N(epsilon) atom of ornithine (ORN) to produce L-citrulline.</text>
</comment>
<organism evidence="5 6">
    <name type="scientific">Bartonella chomelii</name>
    <dbReference type="NCBI Taxonomy" id="236402"/>
    <lineage>
        <taxon>Bacteria</taxon>
        <taxon>Pseudomonadati</taxon>
        <taxon>Pseudomonadota</taxon>
        <taxon>Alphaproteobacteria</taxon>
        <taxon>Hyphomicrobiales</taxon>
        <taxon>Bartonellaceae</taxon>
        <taxon>Bartonella</taxon>
    </lineage>
</organism>
<proteinExistence type="predicted"/>
<keyword evidence="6" id="KW-1185">Reference proteome</keyword>
<dbReference type="PRINTS" id="PR00102">
    <property type="entry name" value="OTCASE"/>
</dbReference>